<dbReference type="EMBL" id="BMAC01000689">
    <property type="protein sequence ID" value="GFQ01496.1"/>
    <property type="molecule type" value="Genomic_DNA"/>
</dbReference>
<feature type="compositionally biased region" description="Basic residues" evidence="1">
    <location>
        <begin position="50"/>
        <end position="61"/>
    </location>
</feature>
<reference evidence="2" key="1">
    <citation type="submission" date="2020-07" db="EMBL/GenBank/DDBJ databases">
        <title>Ethylene signaling mediates host invasion by parasitic plants.</title>
        <authorList>
            <person name="Yoshida S."/>
        </authorList>
    </citation>
    <scope>NUCLEOTIDE SEQUENCE</scope>
    <source>
        <strain evidence="2">Okayama</strain>
    </source>
</reference>
<gene>
    <name evidence="2" type="ORF">PHJA_002293500</name>
</gene>
<organism evidence="2 3">
    <name type="scientific">Phtheirospermum japonicum</name>
    <dbReference type="NCBI Taxonomy" id="374723"/>
    <lineage>
        <taxon>Eukaryota</taxon>
        <taxon>Viridiplantae</taxon>
        <taxon>Streptophyta</taxon>
        <taxon>Embryophyta</taxon>
        <taxon>Tracheophyta</taxon>
        <taxon>Spermatophyta</taxon>
        <taxon>Magnoliopsida</taxon>
        <taxon>eudicotyledons</taxon>
        <taxon>Gunneridae</taxon>
        <taxon>Pentapetalae</taxon>
        <taxon>asterids</taxon>
        <taxon>lamiids</taxon>
        <taxon>Lamiales</taxon>
        <taxon>Orobanchaceae</taxon>
        <taxon>Orobanchaceae incertae sedis</taxon>
        <taxon>Phtheirospermum</taxon>
    </lineage>
</organism>
<dbReference type="Proteomes" id="UP000653305">
    <property type="component" value="Unassembled WGS sequence"/>
</dbReference>
<keyword evidence="3" id="KW-1185">Reference proteome</keyword>
<comment type="caution">
    <text evidence="2">The sequence shown here is derived from an EMBL/GenBank/DDBJ whole genome shotgun (WGS) entry which is preliminary data.</text>
</comment>
<evidence type="ECO:0000313" key="2">
    <source>
        <dbReference type="EMBL" id="GFQ01496.1"/>
    </source>
</evidence>
<sequence length="70" mass="8177">MAQNGQNPARFDNIRRHQRLQENPRPLHKLRPTTKAREDQLGHAPIPLGRQRRGERRRIGRLKSVLPNTA</sequence>
<feature type="region of interest" description="Disordered" evidence="1">
    <location>
        <begin position="1"/>
        <end position="70"/>
    </location>
</feature>
<dbReference type="AlphaFoldDB" id="A0A830D2N8"/>
<feature type="compositionally biased region" description="Basic and acidic residues" evidence="1">
    <location>
        <begin position="12"/>
        <end position="22"/>
    </location>
</feature>
<protein>
    <submittedName>
        <fullName evidence="2">NAC domain-containing protein 8</fullName>
    </submittedName>
</protein>
<proteinExistence type="predicted"/>
<accession>A0A830D2N8</accession>
<name>A0A830D2N8_9LAMI</name>
<evidence type="ECO:0000313" key="3">
    <source>
        <dbReference type="Proteomes" id="UP000653305"/>
    </source>
</evidence>
<evidence type="ECO:0000256" key="1">
    <source>
        <dbReference type="SAM" id="MobiDB-lite"/>
    </source>
</evidence>